<feature type="region of interest" description="Disordered" evidence="2">
    <location>
        <begin position="1"/>
        <end position="33"/>
    </location>
</feature>
<evidence type="ECO:0000259" key="4">
    <source>
        <dbReference type="PROSITE" id="PS50878"/>
    </source>
</evidence>
<keyword evidence="1" id="KW-0479">Metal-binding</keyword>
<dbReference type="InterPro" id="IPR043502">
    <property type="entry name" value="DNA/RNA_pol_sf"/>
</dbReference>
<feature type="region of interest" description="Disordered" evidence="2">
    <location>
        <begin position="218"/>
        <end position="237"/>
    </location>
</feature>
<evidence type="ECO:0000313" key="5">
    <source>
        <dbReference type="EMBL" id="AFM44926.1"/>
    </source>
</evidence>
<dbReference type="InterPro" id="IPR013087">
    <property type="entry name" value="Znf_C2H2_type"/>
</dbReference>
<feature type="compositionally biased region" description="Low complexity" evidence="2">
    <location>
        <begin position="145"/>
        <end position="154"/>
    </location>
</feature>
<feature type="domain" description="C2H2-type" evidence="3">
    <location>
        <begin position="39"/>
        <end position="62"/>
    </location>
</feature>
<dbReference type="PROSITE" id="PS50157">
    <property type="entry name" value="ZINC_FINGER_C2H2_2"/>
    <property type="match status" value="1"/>
</dbReference>
<dbReference type="PROSITE" id="PS00028">
    <property type="entry name" value="ZINC_FINGER_C2H2_1"/>
    <property type="match status" value="1"/>
</dbReference>
<feature type="region of interest" description="Disordered" evidence="2">
    <location>
        <begin position="145"/>
        <end position="166"/>
    </location>
</feature>
<dbReference type="GO" id="GO:0071897">
    <property type="term" value="P:DNA biosynthetic process"/>
    <property type="evidence" value="ECO:0007669"/>
    <property type="project" value="UniProtKB-ARBA"/>
</dbReference>
<protein>
    <submittedName>
        <fullName evidence="5">R2 protein</fullName>
    </submittedName>
</protein>
<dbReference type="PANTHER" id="PTHR19446">
    <property type="entry name" value="REVERSE TRANSCRIPTASES"/>
    <property type="match status" value="1"/>
</dbReference>
<evidence type="ECO:0000259" key="3">
    <source>
        <dbReference type="PROSITE" id="PS50157"/>
    </source>
</evidence>
<organism evidence="5">
    <name type="scientific">Eyprepocnemis plorans</name>
    <dbReference type="NCBI Taxonomy" id="34655"/>
    <lineage>
        <taxon>Eukaryota</taxon>
        <taxon>Metazoa</taxon>
        <taxon>Ecdysozoa</taxon>
        <taxon>Arthropoda</taxon>
        <taxon>Hexapoda</taxon>
        <taxon>Insecta</taxon>
        <taxon>Pterygota</taxon>
        <taxon>Neoptera</taxon>
        <taxon>Polyneoptera</taxon>
        <taxon>Orthoptera</taxon>
        <taxon>Caelifera</taxon>
        <taxon>Acrididea</taxon>
        <taxon>Acridomorpha</taxon>
        <taxon>Acridoidea</taxon>
        <taxon>Acrididae</taxon>
        <taxon>Eyprepocnemidinae</taxon>
        <taxon>Eyprepocnemis</taxon>
    </lineage>
</organism>
<feature type="compositionally biased region" description="Polar residues" evidence="2">
    <location>
        <begin position="19"/>
        <end position="31"/>
    </location>
</feature>
<dbReference type="Pfam" id="PF00078">
    <property type="entry name" value="RVT_1"/>
    <property type="match status" value="1"/>
</dbReference>
<feature type="domain" description="Reverse transcriptase" evidence="4">
    <location>
        <begin position="363"/>
        <end position="640"/>
    </location>
</feature>
<sequence length="1041" mass="114071">MVGPTTRSKKGTGPPTGASVPTTESASQSSGAGRALLPASCPLCQRSFTTVNGLGQHRRRAHPEVVNAEIQTDRKKARWSKEELMRLAHAEARLVIEGCRFLNQELLKSFPDRTLDSIKGQRKGKAYRESVASFVSQLRSSVASAGPSGASPVAEEPLPGSPSVSQDDEVDAAIWSALADLPSSGSRFKLVDDIVALGPNTSRDIVRSMLPSALDAVGSKEPAAHPPLPFGARRPPDKKRARRRWEYAAVQRAFRKNAARCVNGLLDGTLLHQPPSIPGLVEFWKDLFTAPCASSRPRSKEGLSPMLLASSQPVSFRDLWAPITSEEAAAALPPRNSAAGPDALTPAQLRRLPHPVFLKILNLFLLARSLPSRLLRARTTLLPKKTSPASPADFRPITVCSVLARAFHKVLAGRLMRYCVLDGRQRAFIPQDGMLHNSFLLDLAMAHSRRTACSLYVASLDVSKAFDSLDHGALSPVLRAHGLPVEFVEYVRGCYQASTTVICGGGSSSDLVRPSKGVRQGDPLSPILFNLSIDLLLSRLPGYIGARIFSRRVNAAAFADDILLFAETKGGLQELLSTATSALGDLGLEVNPFKCFSLALVASGREKKVKVDNSVIFRAGNKNIPALAMGDTFRYLGLQFSTSGLSQFHPRQEVQEQLDIIKRAPLKPQQRLFALRSVILPGTYHGLALGRTRLGALKSLDVCVRAAVRAWLRLPDDTPIGYFHAPVIYGGLGIPATRWLGPLLRRRRLASMEGLGVIVDEPSQDILKREICRLDNYLKWDGDVIKTSYQLGRFWALRLHSSVDGAALRRSAQTPGQHSWVSNTRLMLSGRDFLACVRARISALPSRARLLRGREGDTRCRAGCNASETNNHVIQHCWRSHEARVERHDAVALYMVRGLRRRGYDVHRELHLRTSQGLKKPDIVAVSGTTAFVIDAQVIGDHLDADRCHREKVEVYDQQPVHTEIKRMFPEVQMITTTSATLNWRGVWSPASAKALIGIGFNSNHLSTMATRALLGSIMAARRFDSMTAPRRRMMPRTGVG</sequence>
<keyword evidence="1" id="KW-0862">Zinc</keyword>
<dbReference type="SUPFAM" id="SSF56672">
    <property type="entry name" value="DNA/RNA polymerases"/>
    <property type="match status" value="1"/>
</dbReference>
<dbReference type="PROSITE" id="PS50878">
    <property type="entry name" value="RT_POL"/>
    <property type="match status" value="1"/>
</dbReference>
<name>A0A0R4WRV8_9ORTH</name>
<reference evidence="5" key="1">
    <citation type="submission" date="2011-11" db="EMBL/GenBank/DDBJ databases">
        <title>Parasite of the parasite: R2 element in Eyprepocnemis plorans.</title>
        <authorList>
            <person name="Montiel E.E."/>
            <person name="Lopez-Leon M.D."/>
            <person name="Cabrero J."/>
            <person name="Burke W.D."/>
            <person name="Eickbush D.G."/>
            <person name="Eickbush T.H."/>
            <person name="Camacho J.P.M."/>
        </authorList>
    </citation>
    <scope>NUCLEOTIDE SEQUENCE</scope>
    <source>
        <strain evidence="5">Torrox_M06</strain>
    </source>
</reference>
<dbReference type="GO" id="GO:0008270">
    <property type="term" value="F:zinc ion binding"/>
    <property type="evidence" value="ECO:0007669"/>
    <property type="project" value="UniProtKB-KW"/>
</dbReference>
<dbReference type="EMBL" id="JQ082370">
    <property type="protein sequence ID" value="AFM44926.1"/>
    <property type="molecule type" value="Genomic_DNA"/>
</dbReference>
<keyword evidence="1" id="KW-0863">Zinc-finger</keyword>
<dbReference type="AlphaFoldDB" id="A0A0R4WRV8"/>
<dbReference type="InterPro" id="IPR000477">
    <property type="entry name" value="RT_dom"/>
</dbReference>
<evidence type="ECO:0000256" key="1">
    <source>
        <dbReference type="PROSITE-ProRule" id="PRU00042"/>
    </source>
</evidence>
<proteinExistence type="predicted"/>
<dbReference type="CDD" id="cd01650">
    <property type="entry name" value="RT_nLTR_like"/>
    <property type="match status" value="1"/>
</dbReference>
<accession>A0A0R4WRV8</accession>
<evidence type="ECO:0000256" key="2">
    <source>
        <dbReference type="SAM" id="MobiDB-lite"/>
    </source>
</evidence>